<dbReference type="InterPro" id="IPR001138">
    <property type="entry name" value="Zn2Cys6_DnaBD"/>
</dbReference>
<dbReference type="InterPro" id="IPR052360">
    <property type="entry name" value="Transcr_Regulatory_Proteins"/>
</dbReference>
<keyword evidence="11" id="KW-1185">Reference proteome</keyword>
<dbReference type="EMBL" id="SRPR01000008">
    <property type="protein sequence ID" value="KAG5968068.1"/>
    <property type="molecule type" value="Genomic_DNA"/>
</dbReference>
<keyword evidence="1" id="KW-0479">Metal-binding</keyword>
<evidence type="ECO:0000313" key="9">
    <source>
        <dbReference type="EMBL" id="KAG5968068.1"/>
    </source>
</evidence>
<evidence type="ECO:0000256" key="6">
    <source>
        <dbReference type="ARBA" id="ARBA00023242"/>
    </source>
</evidence>
<reference evidence="10 11" key="1">
    <citation type="journal article" date="2020" name="bioRxiv">
        <title>Whole genome comparisons of ergot fungi reveals the divergence and evolution of species within the genus Claviceps are the result of varying mechanisms driving genome evolution and host range expansion.</title>
        <authorList>
            <person name="Wyka S.A."/>
            <person name="Mondo S.J."/>
            <person name="Liu M."/>
            <person name="Dettman J."/>
            <person name="Nalam V."/>
            <person name="Broders K.D."/>
        </authorList>
    </citation>
    <scope>NUCLEOTIDE SEQUENCE</scope>
    <source>
        <strain evidence="10">CCC 1102</strain>
        <strain evidence="9 11">LM583</strain>
    </source>
</reference>
<name>A0A9P7N0M5_9HYPO</name>
<keyword evidence="4" id="KW-0238">DNA-binding</keyword>
<gene>
    <name evidence="10" type="ORF">E4U56_007375</name>
    <name evidence="9" type="ORF">E4U57_007608</name>
</gene>
<evidence type="ECO:0000256" key="3">
    <source>
        <dbReference type="ARBA" id="ARBA00023015"/>
    </source>
</evidence>
<dbReference type="SUPFAM" id="SSF57701">
    <property type="entry name" value="Zn2/Cys6 DNA-binding domain"/>
    <property type="match status" value="1"/>
</dbReference>
<evidence type="ECO:0000256" key="5">
    <source>
        <dbReference type="ARBA" id="ARBA00023163"/>
    </source>
</evidence>
<proteinExistence type="predicted"/>
<feature type="compositionally biased region" description="Basic residues" evidence="7">
    <location>
        <begin position="77"/>
        <end position="86"/>
    </location>
</feature>
<keyword evidence="3" id="KW-0805">Transcription regulation</keyword>
<feature type="region of interest" description="Disordered" evidence="7">
    <location>
        <begin position="1"/>
        <end position="34"/>
    </location>
</feature>
<feature type="region of interest" description="Disordered" evidence="7">
    <location>
        <begin position="77"/>
        <end position="107"/>
    </location>
</feature>
<evidence type="ECO:0000313" key="10">
    <source>
        <dbReference type="EMBL" id="KAG5977624.1"/>
    </source>
</evidence>
<keyword evidence="6" id="KW-0539">Nucleus</keyword>
<dbReference type="PANTHER" id="PTHR36206:SF4">
    <property type="entry name" value="HYPOTHETICAL CONSERVED PROTEIN (EUROFUNG)-RELATED"/>
    <property type="match status" value="1"/>
</dbReference>
<accession>A0A9P7N0M5</accession>
<dbReference type="Proteomes" id="UP000784919">
    <property type="component" value="Unassembled WGS sequence"/>
</dbReference>
<dbReference type="EMBL" id="SRPS01000007">
    <property type="protein sequence ID" value="KAG5977624.1"/>
    <property type="molecule type" value="Genomic_DNA"/>
</dbReference>
<dbReference type="Pfam" id="PF00172">
    <property type="entry name" value="Zn_clus"/>
    <property type="match status" value="1"/>
</dbReference>
<evidence type="ECO:0000313" key="12">
    <source>
        <dbReference type="Proteomes" id="UP000784919"/>
    </source>
</evidence>
<evidence type="ECO:0000256" key="7">
    <source>
        <dbReference type="SAM" id="MobiDB-lite"/>
    </source>
</evidence>
<dbReference type="OrthoDB" id="2593732at2759"/>
<evidence type="ECO:0000259" key="8">
    <source>
        <dbReference type="Pfam" id="PF00172"/>
    </source>
</evidence>
<keyword evidence="2" id="KW-0862">Zinc</keyword>
<evidence type="ECO:0000256" key="4">
    <source>
        <dbReference type="ARBA" id="ARBA00023125"/>
    </source>
</evidence>
<evidence type="ECO:0000313" key="11">
    <source>
        <dbReference type="Proteomes" id="UP000742024"/>
    </source>
</evidence>
<comment type="caution">
    <text evidence="10">The sequence shown here is derived from an EMBL/GenBank/DDBJ whole genome shotgun (WGS) entry which is preliminary data.</text>
</comment>
<evidence type="ECO:0000256" key="1">
    <source>
        <dbReference type="ARBA" id="ARBA00022723"/>
    </source>
</evidence>
<sequence length="314" mass="34877">MYSSSSTTERQQLPKTSSHGSLMSTFPITQKQRATRAKFAKVRTGKRHVKCDETKPACKNCIKWAGYCGGYEAIHSHSKSPTRPTKKPLLAHPSSDRDVTSSPEDSAAGPQDYFWQYQSPSGSVSPPASIGSQNSLHSFSSYVTAPCFFTTVPPTIFDDTFWECILPRLVQDNSAIHYAHQAVHTLLCAKSAEVPYLGPAAGRDYYGEALTCYGLALSETRKATSQQTDLREAIVCCMFFVIFESLNGDRASAQAHLQSGQRLSMELGAEDFHRNLHIVLQYVAQQAREFDFDFDDTHGLAGERRRSILESLIF</sequence>
<dbReference type="GO" id="GO:0003677">
    <property type="term" value="F:DNA binding"/>
    <property type="evidence" value="ECO:0007669"/>
    <property type="project" value="UniProtKB-KW"/>
</dbReference>
<dbReference type="InterPro" id="IPR021858">
    <property type="entry name" value="Fun_TF"/>
</dbReference>
<keyword evidence="5" id="KW-0804">Transcription</keyword>
<dbReference type="CDD" id="cd00067">
    <property type="entry name" value="GAL4"/>
    <property type="match status" value="1"/>
</dbReference>
<feature type="compositionally biased region" description="Polar residues" evidence="7">
    <location>
        <begin position="1"/>
        <end position="32"/>
    </location>
</feature>
<dbReference type="Proteomes" id="UP000742024">
    <property type="component" value="Unassembled WGS sequence"/>
</dbReference>
<dbReference type="GO" id="GO:0008270">
    <property type="term" value="F:zinc ion binding"/>
    <property type="evidence" value="ECO:0007669"/>
    <property type="project" value="InterPro"/>
</dbReference>
<feature type="domain" description="Zn(2)-C6 fungal-type" evidence="8">
    <location>
        <begin position="46"/>
        <end position="71"/>
    </location>
</feature>
<protein>
    <recommendedName>
        <fullName evidence="8">Zn(2)-C6 fungal-type domain-containing protein</fullName>
    </recommendedName>
</protein>
<organism evidence="10 12">
    <name type="scientific">Claviceps arundinis</name>
    <dbReference type="NCBI Taxonomy" id="1623583"/>
    <lineage>
        <taxon>Eukaryota</taxon>
        <taxon>Fungi</taxon>
        <taxon>Dikarya</taxon>
        <taxon>Ascomycota</taxon>
        <taxon>Pezizomycotina</taxon>
        <taxon>Sordariomycetes</taxon>
        <taxon>Hypocreomycetidae</taxon>
        <taxon>Hypocreales</taxon>
        <taxon>Clavicipitaceae</taxon>
        <taxon>Claviceps</taxon>
    </lineage>
</organism>
<dbReference type="GO" id="GO:0000981">
    <property type="term" value="F:DNA-binding transcription factor activity, RNA polymerase II-specific"/>
    <property type="evidence" value="ECO:0007669"/>
    <property type="project" value="InterPro"/>
</dbReference>
<dbReference type="AlphaFoldDB" id="A0A9P7N0M5"/>
<dbReference type="PANTHER" id="PTHR36206">
    <property type="entry name" value="ASPERCRYPTIN BIOSYNTHESIS CLUSTER-SPECIFIC TRANSCRIPTION REGULATOR ATNN-RELATED"/>
    <property type="match status" value="1"/>
</dbReference>
<dbReference type="Pfam" id="PF11951">
    <property type="entry name" value="Fungal_trans_2"/>
    <property type="match status" value="1"/>
</dbReference>
<dbReference type="InterPro" id="IPR036864">
    <property type="entry name" value="Zn2-C6_fun-type_DNA-bd_sf"/>
</dbReference>
<evidence type="ECO:0000256" key="2">
    <source>
        <dbReference type="ARBA" id="ARBA00022833"/>
    </source>
</evidence>